<proteinExistence type="predicted"/>
<dbReference type="PANTHER" id="PTHR47055:SF3">
    <property type="entry name" value="PHORBOL-ESTER_DAG-TYPE DOMAIN-CONTAINING PROTEIN"/>
    <property type="match status" value="1"/>
</dbReference>
<dbReference type="InterPro" id="IPR029526">
    <property type="entry name" value="PGBD"/>
</dbReference>
<dbReference type="AlphaFoldDB" id="A0AAE1GHB2"/>
<keyword evidence="3" id="KW-1185">Reference proteome</keyword>
<accession>A0AAE1GHB2</accession>
<evidence type="ECO:0000313" key="3">
    <source>
        <dbReference type="Proteomes" id="UP001286313"/>
    </source>
</evidence>
<dbReference type="Pfam" id="PF13843">
    <property type="entry name" value="DDE_Tnp_1_7"/>
    <property type="match status" value="1"/>
</dbReference>
<dbReference type="EMBL" id="JAWQEG010000481">
    <property type="protein sequence ID" value="KAK3889533.1"/>
    <property type="molecule type" value="Genomic_DNA"/>
</dbReference>
<comment type="caution">
    <text evidence="2">The sequence shown here is derived from an EMBL/GenBank/DDBJ whole genome shotgun (WGS) entry which is preliminary data.</text>
</comment>
<sequence>MDVELLVTMGEVLNFTFRILPSATWDDVRPFFQHLNEVNQPKYSQEFYSTDEVMIPYYGKHGAKQIIRGKPICFGFKVWAACTANGFLLHAEPYYGSHTNVPDTGLGHGPNVVMELVKQINLHTGQHVVFDNLFTSVPLLKNLGDQGIGATGTMRVDRLSGAPVMAKKDMEKKTRGYMEEAFTGCIYTRGQK</sequence>
<dbReference type="InterPro" id="IPR052638">
    <property type="entry name" value="PiggyBac_TE-derived"/>
</dbReference>
<name>A0AAE1GHB2_PETCI</name>
<organism evidence="2 3">
    <name type="scientific">Petrolisthes cinctipes</name>
    <name type="common">Flat porcelain crab</name>
    <dbReference type="NCBI Taxonomy" id="88211"/>
    <lineage>
        <taxon>Eukaryota</taxon>
        <taxon>Metazoa</taxon>
        <taxon>Ecdysozoa</taxon>
        <taxon>Arthropoda</taxon>
        <taxon>Crustacea</taxon>
        <taxon>Multicrustacea</taxon>
        <taxon>Malacostraca</taxon>
        <taxon>Eumalacostraca</taxon>
        <taxon>Eucarida</taxon>
        <taxon>Decapoda</taxon>
        <taxon>Pleocyemata</taxon>
        <taxon>Anomura</taxon>
        <taxon>Galatheoidea</taxon>
        <taxon>Porcellanidae</taxon>
        <taxon>Petrolisthes</taxon>
    </lineage>
</organism>
<dbReference type="GO" id="GO:0043565">
    <property type="term" value="F:sequence-specific DNA binding"/>
    <property type="evidence" value="ECO:0007669"/>
    <property type="project" value="TreeGrafter"/>
</dbReference>
<gene>
    <name evidence="2" type="ORF">Pcinc_006505</name>
</gene>
<reference evidence="2" key="1">
    <citation type="submission" date="2023-10" db="EMBL/GenBank/DDBJ databases">
        <title>Genome assemblies of two species of porcelain crab, Petrolisthes cinctipes and Petrolisthes manimaculis (Anomura: Porcellanidae).</title>
        <authorList>
            <person name="Angst P."/>
        </authorList>
    </citation>
    <scope>NUCLEOTIDE SEQUENCE</scope>
    <source>
        <strain evidence="2">PB745_01</strain>
        <tissue evidence="2">Gill</tissue>
    </source>
</reference>
<dbReference type="Proteomes" id="UP001286313">
    <property type="component" value="Unassembled WGS sequence"/>
</dbReference>
<protein>
    <recommendedName>
        <fullName evidence="1">PiggyBac transposable element-derived protein domain-containing protein</fullName>
    </recommendedName>
</protein>
<evidence type="ECO:0000313" key="2">
    <source>
        <dbReference type="EMBL" id="KAK3889533.1"/>
    </source>
</evidence>
<evidence type="ECO:0000259" key="1">
    <source>
        <dbReference type="Pfam" id="PF13843"/>
    </source>
</evidence>
<dbReference type="PANTHER" id="PTHR47055">
    <property type="entry name" value="DDE_TNP_1_7 DOMAIN-CONTAINING PROTEIN"/>
    <property type="match status" value="1"/>
</dbReference>
<feature type="domain" description="PiggyBac transposable element-derived protein" evidence="1">
    <location>
        <begin position="26"/>
        <end position="174"/>
    </location>
</feature>